<sequence>MRHDCTIEGCSDREDTQYLLYLDVWELEVISLEDDAIRESALGGPDTATRAEIVWQVKAIRSLDMVGGAVEKLPRGNAEELTTVWTQLLYNRFTRRKSGLLEACIGPNVTSTDPCITPPSSAYRGLENQLYRIEHSMFRRRCNDK</sequence>
<gene>
    <name evidence="1" type="ORF">KSF_074740</name>
</gene>
<protein>
    <submittedName>
        <fullName evidence="1">Uncharacterized protein</fullName>
    </submittedName>
</protein>
<dbReference type="RefSeq" id="WP_220207986.1">
    <property type="nucleotide sequence ID" value="NZ_BNJK01000001.1"/>
</dbReference>
<keyword evidence="2" id="KW-1185">Reference proteome</keyword>
<reference evidence="1" key="1">
    <citation type="submission" date="2020-10" db="EMBL/GenBank/DDBJ databases">
        <title>Taxonomic study of unclassified bacteria belonging to the class Ktedonobacteria.</title>
        <authorList>
            <person name="Yabe S."/>
            <person name="Wang C.M."/>
            <person name="Zheng Y."/>
            <person name="Sakai Y."/>
            <person name="Cavaletti L."/>
            <person name="Monciardini P."/>
            <person name="Donadio S."/>
        </authorList>
    </citation>
    <scope>NUCLEOTIDE SEQUENCE</scope>
    <source>
        <strain evidence="1">ID150040</strain>
    </source>
</reference>
<dbReference type="Pfam" id="PF20129">
    <property type="entry name" value="DUF6519"/>
    <property type="match status" value="2"/>
</dbReference>
<proteinExistence type="predicted"/>
<accession>A0A8J3IWM2</accession>
<dbReference type="Proteomes" id="UP000597444">
    <property type="component" value="Unassembled WGS sequence"/>
</dbReference>
<dbReference type="EMBL" id="BNJK01000001">
    <property type="protein sequence ID" value="GHO97426.1"/>
    <property type="molecule type" value="Genomic_DNA"/>
</dbReference>
<name>A0A8J3IWM2_9CHLR</name>
<comment type="caution">
    <text evidence="1">The sequence shown here is derived from an EMBL/GenBank/DDBJ whole genome shotgun (WGS) entry which is preliminary data.</text>
</comment>
<dbReference type="AlphaFoldDB" id="A0A8J3IWM2"/>
<organism evidence="1 2">
    <name type="scientific">Reticulibacter mediterranei</name>
    <dbReference type="NCBI Taxonomy" id="2778369"/>
    <lineage>
        <taxon>Bacteria</taxon>
        <taxon>Bacillati</taxon>
        <taxon>Chloroflexota</taxon>
        <taxon>Ktedonobacteria</taxon>
        <taxon>Ktedonobacterales</taxon>
        <taxon>Reticulibacteraceae</taxon>
        <taxon>Reticulibacter</taxon>
    </lineage>
</organism>
<dbReference type="InterPro" id="IPR045392">
    <property type="entry name" value="DUF6519"/>
</dbReference>
<evidence type="ECO:0000313" key="2">
    <source>
        <dbReference type="Proteomes" id="UP000597444"/>
    </source>
</evidence>
<evidence type="ECO:0000313" key="1">
    <source>
        <dbReference type="EMBL" id="GHO97426.1"/>
    </source>
</evidence>